<dbReference type="GO" id="GO:0003677">
    <property type="term" value="F:DNA binding"/>
    <property type="evidence" value="ECO:0007669"/>
    <property type="project" value="UniProtKB-KW"/>
</dbReference>
<dbReference type="PANTHER" id="PTHR30579">
    <property type="entry name" value="TRANSCRIPTIONAL REGULATOR"/>
    <property type="match status" value="1"/>
</dbReference>
<keyword evidence="4" id="KW-0804">Transcription</keyword>
<keyword evidence="3" id="KW-0238">DNA-binding</keyword>
<organism evidence="6 7">
    <name type="scientific">Parahaliea maris</name>
    <dbReference type="NCBI Taxonomy" id="2716870"/>
    <lineage>
        <taxon>Bacteria</taxon>
        <taxon>Pseudomonadati</taxon>
        <taxon>Pseudomonadota</taxon>
        <taxon>Gammaproteobacteria</taxon>
        <taxon>Cellvibrionales</taxon>
        <taxon>Halieaceae</taxon>
        <taxon>Parahaliea</taxon>
    </lineage>
</organism>
<dbReference type="SUPFAM" id="SSF46785">
    <property type="entry name" value="Winged helix' DNA-binding domain"/>
    <property type="match status" value="1"/>
</dbReference>
<dbReference type="PROSITE" id="PS50931">
    <property type="entry name" value="HTH_LYSR"/>
    <property type="match status" value="1"/>
</dbReference>
<dbReference type="FunFam" id="1.10.10.10:FF:000001">
    <property type="entry name" value="LysR family transcriptional regulator"/>
    <property type="match status" value="1"/>
</dbReference>
<dbReference type="RefSeq" id="WP_148069718.1">
    <property type="nucleotide sequence ID" value="NZ_VRZA01000007.1"/>
</dbReference>
<reference evidence="6 7" key="1">
    <citation type="submission" date="2019-08" db="EMBL/GenBank/DDBJ databases">
        <title>Parahaliea maris sp. nov., isolated from the surface seawater.</title>
        <authorList>
            <person name="Liu Y."/>
        </authorList>
    </citation>
    <scope>NUCLEOTIDE SEQUENCE [LARGE SCALE GENOMIC DNA]</scope>
    <source>
        <strain evidence="6 7">HSLHS9</strain>
    </source>
</reference>
<evidence type="ECO:0000256" key="4">
    <source>
        <dbReference type="ARBA" id="ARBA00023163"/>
    </source>
</evidence>
<dbReference type="Gene3D" id="1.10.10.10">
    <property type="entry name" value="Winged helix-like DNA-binding domain superfamily/Winged helix DNA-binding domain"/>
    <property type="match status" value="1"/>
</dbReference>
<accession>A0A5C8ZSS8</accession>
<proteinExistence type="inferred from homology"/>
<evidence type="ECO:0000313" key="6">
    <source>
        <dbReference type="EMBL" id="TXS90720.1"/>
    </source>
</evidence>
<gene>
    <name evidence="6" type="ORF">FV139_17215</name>
</gene>
<dbReference type="EMBL" id="VRZA01000007">
    <property type="protein sequence ID" value="TXS90720.1"/>
    <property type="molecule type" value="Genomic_DNA"/>
</dbReference>
<evidence type="ECO:0000259" key="5">
    <source>
        <dbReference type="PROSITE" id="PS50931"/>
    </source>
</evidence>
<comment type="caution">
    <text evidence="6">The sequence shown here is derived from an EMBL/GenBank/DDBJ whole genome shotgun (WGS) entry which is preliminary data.</text>
</comment>
<protein>
    <submittedName>
        <fullName evidence="6">LysR family transcriptional regulator</fullName>
    </submittedName>
</protein>
<dbReference type="Pfam" id="PF03466">
    <property type="entry name" value="LysR_substrate"/>
    <property type="match status" value="1"/>
</dbReference>
<evidence type="ECO:0000256" key="2">
    <source>
        <dbReference type="ARBA" id="ARBA00023015"/>
    </source>
</evidence>
<dbReference type="SUPFAM" id="SSF53850">
    <property type="entry name" value="Periplasmic binding protein-like II"/>
    <property type="match status" value="1"/>
</dbReference>
<dbReference type="InterPro" id="IPR050176">
    <property type="entry name" value="LTTR"/>
</dbReference>
<dbReference type="InterPro" id="IPR036390">
    <property type="entry name" value="WH_DNA-bd_sf"/>
</dbReference>
<evidence type="ECO:0000256" key="3">
    <source>
        <dbReference type="ARBA" id="ARBA00023125"/>
    </source>
</evidence>
<dbReference type="InterPro" id="IPR000847">
    <property type="entry name" value="LysR_HTH_N"/>
</dbReference>
<dbReference type="CDD" id="cd05466">
    <property type="entry name" value="PBP2_LTTR_substrate"/>
    <property type="match status" value="1"/>
</dbReference>
<sequence length="281" mass="30922">MDTELLRTFLEVRNTRHFGRAAENLCITQAAVSARIKQLEESLGAALFTRSRNNIQLSAEGERLVPHAETVLLALARARHEVQLGDTEQRQVRMGVRSGLWGGALQSKFSSLRESDAELCVNLASLEPGEALRKLLDRSLDCALLCEPPGMPELENITVGEFSLRLYGSAGRLSLRKAIDAAYVYLDWGGGFARFHARHFGDQALPRLQTNLDSLALACVLAEGGACYLPASRRQELAQQGLNPVRGAPVYTRQLSLVYHPDSPQRDVAESIARRFSGVKV</sequence>
<keyword evidence="2" id="KW-0805">Transcription regulation</keyword>
<name>A0A5C8ZSS8_9GAMM</name>
<dbReference type="InterPro" id="IPR036388">
    <property type="entry name" value="WH-like_DNA-bd_sf"/>
</dbReference>
<evidence type="ECO:0000256" key="1">
    <source>
        <dbReference type="ARBA" id="ARBA00009437"/>
    </source>
</evidence>
<evidence type="ECO:0000313" key="7">
    <source>
        <dbReference type="Proteomes" id="UP000321039"/>
    </source>
</evidence>
<dbReference type="PRINTS" id="PR00039">
    <property type="entry name" value="HTHLYSR"/>
</dbReference>
<dbReference type="GO" id="GO:0003700">
    <property type="term" value="F:DNA-binding transcription factor activity"/>
    <property type="evidence" value="ECO:0007669"/>
    <property type="project" value="InterPro"/>
</dbReference>
<feature type="domain" description="HTH lysR-type" evidence="5">
    <location>
        <begin position="1"/>
        <end position="58"/>
    </location>
</feature>
<dbReference type="InterPro" id="IPR005119">
    <property type="entry name" value="LysR_subst-bd"/>
</dbReference>
<dbReference type="Gene3D" id="3.40.190.10">
    <property type="entry name" value="Periplasmic binding protein-like II"/>
    <property type="match status" value="2"/>
</dbReference>
<dbReference type="Pfam" id="PF00126">
    <property type="entry name" value="HTH_1"/>
    <property type="match status" value="1"/>
</dbReference>
<dbReference type="AlphaFoldDB" id="A0A5C8ZSS8"/>
<dbReference type="Proteomes" id="UP000321039">
    <property type="component" value="Unassembled WGS sequence"/>
</dbReference>
<dbReference type="PANTHER" id="PTHR30579:SF8">
    <property type="entry name" value="HTH-TYPE TRANSCRIPTIONAL REGULATOR HDFR"/>
    <property type="match status" value="1"/>
</dbReference>
<keyword evidence="7" id="KW-1185">Reference proteome</keyword>
<comment type="similarity">
    <text evidence="1">Belongs to the LysR transcriptional regulatory family.</text>
</comment>